<evidence type="ECO:0000259" key="4">
    <source>
        <dbReference type="Pfam" id="PF03328"/>
    </source>
</evidence>
<dbReference type="GO" id="GO:0046872">
    <property type="term" value="F:metal ion binding"/>
    <property type="evidence" value="ECO:0007669"/>
    <property type="project" value="UniProtKB-KW"/>
</dbReference>
<dbReference type="Gene3D" id="3.20.20.60">
    <property type="entry name" value="Phosphoenolpyruvate-binding domains"/>
    <property type="match status" value="1"/>
</dbReference>
<sequence>MTRSSGNGIVAPGMAEFFTQSGDPPSLKSRLLNGEKLYGALCLSYSPVNAEILGWAGYDFVVVDMEHGPGDTFSALPVLRALNSARTPAIIRVPDNDEIYVKKALDLGPAGIMFPKVDNAEEARNAVASCRYPPYGIRGAAPPLIRASRYGLDSTYLETCEQDLLIMCQAESEEAVNNLQEITEVEGVDCVHFGPRDLRASMGLLRHPEDPRGLAMLKKGERAVLASGKKMLLGGFATPESSPAEMYDRGYNLVCGAVDVAMFRDAAVADLKKNKIKLKITR</sequence>
<dbReference type="InterPro" id="IPR040442">
    <property type="entry name" value="Pyrv_kinase-like_dom_sf"/>
</dbReference>
<dbReference type="EMBL" id="JBHFFA010000008">
    <property type="protein sequence ID" value="KAL2610698.1"/>
    <property type="molecule type" value="Genomic_DNA"/>
</dbReference>
<organism evidence="5 6">
    <name type="scientific">Riccia fluitans</name>
    <dbReference type="NCBI Taxonomy" id="41844"/>
    <lineage>
        <taxon>Eukaryota</taxon>
        <taxon>Viridiplantae</taxon>
        <taxon>Streptophyta</taxon>
        <taxon>Embryophyta</taxon>
        <taxon>Marchantiophyta</taxon>
        <taxon>Marchantiopsida</taxon>
        <taxon>Marchantiidae</taxon>
        <taxon>Marchantiales</taxon>
        <taxon>Ricciaceae</taxon>
        <taxon>Riccia</taxon>
    </lineage>
</organism>
<dbReference type="InterPro" id="IPR005000">
    <property type="entry name" value="Aldolase/citrate-lyase_domain"/>
</dbReference>
<dbReference type="InterPro" id="IPR050251">
    <property type="entry name" value="HpcH-HpaI_aldolase"/>
</dbReference>
<comment type="caution">
    <text evidence="5">The sequence shown here is derived from an EMBL/GenBank/DDBJ whole genome shotgun (WGS) entry which is preliminary data.</text>
</comment>
<dbReference type="Pfam" id="PF03328">
    <property type="entry name" value="HpcH_HpaI"/>
    <property type="match status" value="1"/>
</dbReference>
<evidence type="ECO:0000256" key="2">
    <source>
        <dbReference type="ARBA" id="ARBA00022723"/>
    </source>
</evidence>
<dbReference type="SUPFAM" id="SSF51621">
    <property type="entry name" value="Phosphoenolpyruvate/pyruvate domain"/>
    <property type="match status" value="1"/>
</dbReference>
<keyword evidence="6" id="KW-1185">Reference proteome</keyword>
<dbReference type="GO" id="GO:0016829">
    <property type="term" value="F:lyase activity"/>
    <property type="evidence" value="ECO:0007669"/>
    <property type="project" value="UniProtKB-KW"/>
</dbReference>
<proteinExistence type="inferred from homology"/>
<evidence type="ECO:0000313" key="5">
    <source>
        <dbReference type="EMBL" id="KAL2610698.1"/>
    </source>
</evidence>
<reference evidence="5 6" key="1">
    <citation type="submission" date="2024-09" db="EMBL/GenBank/DDBJ databases">
        <title>Chromosome-scale assembly of Riccia fluitans.</title>
        <authorList>
            <person name="Paukszto L."/>
            <person name="Sawicki J."/>
            <person name="Karawczyk K."/>
            <person name="Piernik-Szablinska J."/>
            <person name="Szczecinska M."/>
            <person name="Mazdziarz M."/>
        </authorList>
    </citation>
    <scope>NUCLEOTIDE SEQUENCE [LARGE SCALE GENOMIC DNA]</scope>
    <source>
        <strain evidence="5">Rf_01</strain>
        <tissue evidence="5">Aerial parts of the thallus</tissue>
    </source>
</reference>
<dbReference type="PANTHER" id="PTHR30502">
    <property type="entry name" value="2-KETO-3-DEOXY-L-RHAMNONATE ALDOLASE"/>
    <property type="match status" value="1"/>
</dbReference>
<keyword evidence="3" id="KW-0456">Lyase</keyword>
<evidence type="ECO:0000256" key="1">
    <source>
        <dbReference type="ARBA" id="ARBA00005568"/>
    </source>
</evidence>
<feature type="domain" description="HpcH/HpaI aldolase/citrate lyase" evidence="4">
    <location>
        <begin position="45"/>
        <end position="265"/>
    </location>
</feature>
<name>A0ABD1XPQ3_9MARC</name>
<evidence type="ECO:0000256" key="3">
    <source>
        <dbReference type="ARBA" id="ARBA00023239"/>
    </source>
</evidence>
<accession>A0ABD1XPQ3</accession>
<dbReference type="AlphaFoldDB" id="A0ABD1XPQ3"/>
<protein>
    <recommendedName>
        <fullName evidence="4">HpcH/HpaI aldolase/citrate lyase domain-containing protein</fullName>
    </recommendedName>
</protein>
<keyword evidence="2" id="KW-0479">Metal-binding</keyword>
<dbReference type="PANTHER" id="PTHR30502:SF0">
    <property type="entry name" value="PHOSPHOENOLPYRUVATE CARBOXYLASE FAMILY PROTEIN"/>
    <property type="match status" value="1"/>
</dbReference>
<dbReference type="Proteomes" id="UP001605036">
    <property type="component" value="Unassembled WGS sequence"/>
</dbReference>
<dbReference type="InterPro" id="IPR015813">
    <property type="entry name" value="Pyrv/PenolPyrv_kinase-like_dom"/>
</dbReference>
<gene>
    <name evidence="5" type="ORF">R1flu_029271</name>
</gene>
<evidence type="ECO:0000313" key="6">
    <source>
        <dbReference type="Proteomes" id="UP001605036"/>
    </source>
</evidence>
<comment type="similarity">
    <text evidence="1">Belongs to the HpcH/HpaI aldolase family.</text>
</comment>